<reference evidence="2 3" key="1">
    <citation type="journal article" date="2013" name="J. Microbiol.">
        <title>Mucilaginibacter ginsenosidivorax sp. nov., with ginsenoside converting activity isolated from sediment.</title>
        <authorList>
            <person name="Kim J.K."/>
            <person name="Choi T.E."/>
            <person name="Liu Q.M."/>
            <person name="Park H.Y."/>
            <person name="Yi T.H."/>
            <person name="Yoon M.H."/>
            <person name="Kim S.C."/>
            <person name="Im W.T."/>
        </authorList>
    </citation>
    <scope>NUCLEOTIDE SEQUENCE [LARGE SCALE GENOMIC DNA]</scope>
    <source>
        <strain evidence="2 3">KHI28</strain>
    </source>
</reference>
<protein>
    <submittedName>
        <fullName evidence="2">Steroid delta-isomerase</fullName>
    </submittedName>
</protein>
<name>A0A5B8VY21_9SPHI</name>
<gene>
    <name evidence="2" type="ORF">FSB76_07705</name>
</gene>
<accession>A0A5B8VY21</accession>
<dbReference type="Proteomes" id="UP000321362">
    <property type="component" value="Chromosome"/>
</dbReference>
<dbReference type="KEGG" id="mgk:FSB76_07705"/>
<dbReference type="PIRSF" id="PIRSF030561">
    <property type="entry name" value="UCP030561"/>
    <property type="match status" value="1"/>
</dbReference>
<keyword evidence="2" id="KW-0413">Isomerase</keyword>
<dbReference type="InterPro" id="IPR008317">
    <property type="entry name" value="UCP030561"/>
</dbReference>
<organism evidence="2 3">
    <name type="scientific">Mucilaginibacter ginsenosidivorax</name>
    <dbReference type="NCBI Taxonomy" id="862126"/>
    <lineage>
        <taxon>Bacteria</taxon>
        <taxon>Pseudomonadati</taxon>
        <taxon>Bacteroidota</taxon>
        <taxon>Sphingobacteriia</taxon>
        <taxon>Sphingobacteriales</taxon>
        <taxon>Sphingobacteriaceae</taxon>
        <taxon>Mucilaginibacter</taxon>
    </lineage>
</organism>
<dbReference type="OrthoDB" id="9797498at2"/>
<dbReference type="RefSeq" id="WP_147053029.1">
    <property type="nucleotide sequence ID" value="NZ_CP042437.1"/>
</dbReference>
<dbReference type="GO" id="GO:0016853">
    <property type="term" value="F:isomerase activity"/>
    <property type="evidence" value="ECO:0007669"/>
    <property type="project" value="UniProtKB-KW"/>
</dbReference>
<dbReference type="InterPro" id="IPR032710">
    <property type="entry name" value="NTF2-like_dom_sf"/>
</dbReference>
<evidence type="ECO:0000313" key="3">
    <source>
        <dbReference type="Proteomes" id="UP000321362"/>
    </source>
</evidence>
<dbReference type="Pfam" id="PF12680">
    <property type="entry name" value="SnoaL_2"/>
    <property type="match status" value="1"/>
</dbReference>
<dbReference type="Gene3D" id="3.10.450.50">
    <property type="match status" value="1"/>
</dbReference>
<evidence type="ECO:0000313" key="2">
    <source>
        <dbReference type="EMBL" id="QEC75842.1"/>
    </source>
</evidence>
<dbReference type="AlphaFoldDB" id="A0A5B8VY21"/>
<sequence>MENTAQTAIEQVVKKQLDAYNAKDIDLFMTCWADDALYYEFPDTLLASGAAAIRERHLVRFGEPDLFGKLLTRTVLNNKVVDFELVSRTFPDGPGHVEALCIYEVAGDKISKAWFVMGTPVLDAAV</sequence>
<keyword evidence="3" id="KW-1185">Reference proteome</keyword>
<evidence type="ECO:0000259" key="1">
    <source>
        <dbReference type="Pfam" id="PF12680"/>
    </source>
</evidence>
<feature type="domain" description="SnoaL-like" evidence="1">
    <location>
        <begin position="13"/>
        <end position="111"/>
    </location>
</feature>
<dbReference type="EMBL" id="CP042437">
    <property type="protein sequence ID" value="QEC75842.1"/>
    <property type="molecule type" value="Genomic_DNA"/>
</dbReference>
<dbReference type="SUPFAM" id="SSF54427">
    <property type="entry name" value="NTF2-like"/>
    <property type="match status" value="1"/>
</dbReference>
<dbReference type="InterPro" id="IPR037401">
    <property type="entry name" value="SnoaL-like"/>
</dbReference>
<proteinExistence type="predicted"/>